<name>A0A5B7F7T7_PORTR</name>
<proteinExistence type="predicted"/>
<keyword evidence="3" id="KW-1185">Reference proteome</keyword>
<sequence length="182" mass="20830">MGSMRRGDGGKRVDEPPSVDIHEKVVESQQIRTDDGLRDFPDVKSPVKRAAESEVDFFFASRIDGYLGTVGGIEVQDRRKVSLSRLGRKNTDVRASVDEEANTRAVVTDVEQRGRLLVGRVLHHCSPLAFDNLVQGAVHFRAFLPNFWWYQHNPGLLERGRCWRRRRLADRDRGRSRSCCLR</sequence>
<dbReference type="Proteomes" id="UP000324222">
    <property type="component" value="Unassembled WGS sequence"/>
</dbReference>
<evidence type="ECO:0000313" key="3">
    <source>
        <dbReference type="Proteomes" id="UP000324222"/>
    </source>
</evidence>
<protein>
    <submittedName>
        <fullName evidence="2">Uncharacterized protein</fullName>
    </submittedName>
</protein>
<organism evidence="2 3">
    <name type="scientific">Portunus trituberculatus</name>
    <name type="common">Swimming crab</name>
    <name type="synonym">Neptunus trituberculatus</name>
    <dbReference type="NCBI Taxonomy" id="210409"/>
    <lineage>
        <taxon>Eukaryota</taxon>
        <taxon>Metazoa</taxon>
        <taxon>Ecdysozoa</taxon>
        <taxon>Arthropoda</taxon>
        <taxon>Crustacea</taxon>
        <taxon>Multicrustacea</taxon>
        <taxon>Malacostraca</taxon>
        <taxon>Eumalacostraca</taxon>
        <taxon>Eucarida</taxon>
        <taxon>Decapoda</taxon>
        <taxon>Pleocyemata</taxon>
        <taxon>Brachyura</taxon>
        <taxon>Eubrachyura</taxon>
        <taxon>Portunoidea</taxon>
        <taxon>Portunidae</taxon>
        <taxon>Portuninae</taxon>
        <taxon>Portunus</taxon>
    </lineage>
</organism>
<gene>
    <name evidence="2" type="ORF">E2C01_034738</name>
</gene>
<reference evidence="2 3" key="1">
    <citation type="submission" date="2019-05" db="EMBL/GenBank/DDBJ databases">
        <title>Another draft genome of Portunus trituberculatus and its Hox gene families provides insights of decapod evolution.</title>
        <authorList>
            <person name="Jeong J.-H."/>
            <person name="Song I."/>
            <person name="Kim S."/>
            <person name="Choi T."/>
            <person name="Kim D."/>
            <person name="Ryu S."/>
            <person name="Kim W."/>
        </authorList>
    </citation>
    <scope>NUCLEOTIDE SEQUENCE [LARGE SCALE GENOMIC DNA]</scope>
    <source>
        <tissue evidence="2">Muscle</tissue>
    </source>
</reference>
<evidence type="ECO:0000313" key="2">
    <source>
        <dbReference type="EMBL" id="MPC41153.1"/>
    </source>
</evidence>
<accession>A0A5B7F7T7</accession>
<dbReference type="AlphaFoldDB" id="A0A5B7F7T7"/>
<feature type="region of interest" description="Disordered" evidence="1">
    <location>
        <begin position="1"/>
        <end position="39"/>
    </location>
</feature>
<evidence type="ECO:0000256" key="1">
    <source>
        <dbReference type="SAM" id="MobiDB-lite"/>
    </source>
</evidence>
<comment type="caution">
    <text evidence="2">The sequence shown here is derived from an EMBL/GenBank/DDBJ whole genome shotgun (WGS) entry which is preliminary data.</text>
</comment>
<dbReference type="EMBL" id="VSRR010004947">
    <property type="protein sequence ID" value="MPC41153.1"/>
    <property type="molecule type" value="Genomic_DNA"/>
</dbReference>